<feature type="binding site" evidence="9">
    <location>
        <position position="380"/>
    </location>
    <ligand>
        <name>beta-nicotinamide D-ribonucleotide</name>
        <dbReference type="ChEBI" id="CHEBI:14649"/>
    </ligand>
</feature>
<feature type="binding site" evidence="9">
    <location>
        <position position="235"/>
    </location>
    <ligand>
        <name>diphosphate</name>
        <dbReference type="ChEBI" id="CHEBI:33019"/>
    </ligand>
</feature>
<feature type="binding site" evidence="9">
    <location>
        <begin position="341"/>
        <end position="342"/>
    </location>
    <ligand>
        <name>beta-nicotinamide D-ribonucleotide</name>
        <dbReference type="ChEBI" id="CHEBI:14649"/>
    </ligand>
</feature>
<dbReference type="InterPro" id="IPR036068">
    <property type="entry name" value="Nicotinate_pribotase-like_C"/>
</dbReference>
<dbReference type="EC" id="2.4.2.12" evidence="6"/>
<evidence type="ECO:0000256" key="4">
    <source>
        <dbReference type="ARBA" id="ARBA00022679"/>
    </source>
</evidence>
<dbReference type="PANTHER" id="PTHR43816">
    <property type="entry name" value="NICOTINAMIDE PHOSPHORIBOSYLTRANSFERASE"/>
    <property type="match status" value="1"/>
</dbReference>
<dbReference type="Gene3D" id="3.20.20.70">
    <property type="entry name" value="Aldolase class I"/>
    <property type="match status" value="1"/>
</dbReference>
<dbReference type="UniPathway" id="UPA00253"/>
<feature type="binding site" evidence="9">
    <location>
        <position position="372"/>
    </location>
    <ligand>
        <name>beta-nicotinamide D-ribonucleotide</name>
        <dbReference type="ChEBI" id="CHEBI:14649"/>
    </ligand>
</feature>
<accession>A0A4U8UXD8</accession>
<dbReference type="InterPro" id="IPR013785">
    <property type="entry name" value="Aldolase_TIM"/>
</dbReference>
<reference evidence="12 13" key="1">
    <citation type="journal article" date="2015" name="Genome Biol.">
        <title>Comparative genomics of Steinernema reveals deeply conserved gene regulatory networks.</title>
        <authorList>
            <person name="Dillman A.R."/>
            <person name="Macchietto M."/>
            <person name="Porter C.F."/>
            <person name="Rogers A."/>
            <person name="Williams B."/>
            <person name="Antoshechkin I."/>
            <person name="Lee M.M."/>
            <person name="Goodwin Z."/>
            <person name="Lu X."/>
            <person name="Lewis E.E."/>
            <person name="Goodrich-Blair H."/>
            <person name="Stock S.P."/>
            <person name="Adams B.J."/>
            <person name="Sternberg P.W."/>
            <person name="Mortazavi A."/>
        </authorList>
    </citation>
    <scope>NUCLEOTIDE SEQUENCE [LARGE SCALE GENOMIC DNA]</scope>
    <source>
        <strain evidence="12 13">ALL</strain>
    </source>
</reference>
<dbReference type="InterPro" id="IPR016471">
    <property type="entry name" value="Nicotinamide_PRibTrfase"/>
</dbReference>
<reference evidence="12 13" key="2">
    <citation type="journal article" date="2019" name="G3 (Bethesda)">
        <title>Hybrid Assembly of the Genome of the Entomopathogenic Nematode Steinernema carpocapsae Identifies the X-Chromosome.</title>
        <authorList>
            <person name="Serra L."/>
            <person name="Macchietto M."/>
            <person name="Macias-Munoz A."/>
            <person name="McGill C.J."/>
            <person name="Rodriguez I.M."/>
            <person name="Rodriguez B."/>
            <person name="Murad R."/>
            <person name="Mortazavi A."/>
        </authorList>
    </citation>
    <scope>NUCLEOTIDE SEQUENCE [LARGE SCALE GENOMIC DNA]</scope>
    <source>
        <strain evidence="12 13">ALL</strain>
    </source>
</reference>
<keyword evidence="4" id="KW-0808">Transferase</keyword>
<evidence type="ECO:0000313" key="12">
    <source>
        <dbReference type="EMBL" id="TMS38170.1"/>
    </source>
</evidence>
<dbReference type="SUPFAM" id="SSF51690">
    <property type="entry name" value="Nicotinate/Quinolinate PRTase C-terminal domain-like"/>
    <property type="match status" value="1"/>
</dbReference>
<gene>
    <name evidence="12" type="ORF">L596_004950</name>
</gene>
<dbReference type="InterPro" id="IPR041525">
    <property type="entry name" value="N/Namide_PRibTrfase"/>
</dbReference>
<dbReference type="NCBIfam" id="NF006629">
    <property type="entry name" value="PRK09198.1"/>
    <property type="match status" value="1"/>
</dbReference>
<feature type="domain" description="Nicotinamide phosphoribosyltransferase N-terminal" evidence="11">
    <location>
        <begin position="9"/>
        <end position="106"/>
    </location>
</feature>
<dbReference type="EMBL" id="AZBU02000001">
    <property type="protein sequence ID" value="TMS38170.1"/>
    <property type="molecule type" value="Genomic_DNA"/>
</dbReference>
<organism evidence="12 13">
    <name type="scientific">Steinernema carpocapsae</name>
    <name type="common">Entomopathogenic nematode</name>
    <dbReference type="NCBI Taxonomy" id="34508"/>
    <lineage>
        <taxon>Eukaryota</taxon>
        <taxon>Metazoa</taxon>
        <taxon>Ecdysozoa</taxon>
        <taxon>Nematoda</taxon>
        <taxon>Chromadorea</taxon>
        <taxon>Rhabditida</taxon>
        <taxon>Tylenchina</taxon>
        <taxon>Panagrolaimomorpha</taxon>
        <taxon>Strongyloidoidea</taxon>
        <taxon>Steinernematidae</taxon>
        <taxon>Steinernema</taxon>
    </lineage>
</organism>
<comment type="catalytic activity">
    <reaction evidence="8">
        <text>beta-nicotinamide D-ribonucleotide + diphosphate = 5-phospho-alpha-D-ribose 1-diphosphate + nicotinamide + H(+)</text>
        <dbReference type="Rhea" id="RHEA:16149"/>
        <dbReference type="ChEBI" id="CHEBI:14649"/>
        <dbReference type="ChEBI" id="CHEBI:15378"/>
        <dbReference type="ChEBI" id="CHEBI:17154"/>
        <dbReference type="ChEBI" id="CHEBI:33019"/>
        <dbReference type="ChEBI" id="CHEBI:58017"/>
        <dbReference type="EC" id="2.4.2.12"/>
    </reaction>
    <physiologicalReaction direction="right-to-left" evidence="8">
        <dbReference type="Rhea" id="RHEA:16151"/>
    </physiologicalReaction>
</comment>
<dbReference type="AlphaFoldDB" id="A0A4U8UXD8"/>
<evidence type="ECO:0000256" key="6">
    <source>
        <dbReference type="ARBA" id="ARBA00035024"/>
    </source>
</evidence>
<proteinExistence type="inferred from homology"/>
<dbReference type="PANTHER" id="PTHR43816:SF1">
    <property type="entry name" value="NICOTINAMIDE PHOSPHORIBOSYLTRANSFERASE"/>
    <property type="match status" value="1"/>
</dbReference>
<evidence type="ECO:0000256" key="3">
    <source>
        <dbReference type="ARBA" id="ARBA00022676"/>
    </source>
</evidence>
<feature type="domain" description="Nicotinate/nicotinamide phosphoribosyltransferase" evidence="10">
    <location>
        <begin position="178"/>
        <end position="448"/>
    </location>
</feature>
<feature type="binding site" evidence="9">
    <location>
        <position position="299"/>
    </location>
    <ligand>
        <name>diphosphate</name>
        <dbReference type="ChEBI" id="CHEBI:33019"/>
    </ligand>
</feature>
<keyword evidence="13" id="KW-1185">Reference proteome</keyword>
<comment type="caution">
    <text evidence="12">The sequence shown here is derived from an EMBL/GenBank/DDBJ whole genome shotgun (WGS) entry which is preliminary data.</text>
</comment>
<comment type="pathway">
    <text evidence="5">Cofactor biosynthesis; NAD(+) biosynthesis; nicotinamide D-ribonucleotide from 5-phospho-alpha-D-ribose 1-diphosphate and nicotinamide: step 1/1.</text>
</comment>
<dbReference type="CDD" id="cd01569">
    <property type="entry name" value="PBEF_like"/>
    <property type="match status" value="1"/>
</dbReference>
<evidence type="ECO:0000313" key="13">
    <source>
        <dbReference type="Proteomes" id="UP000298663"/>
    </source>
</evidence>
<evidence type="ECO:0000259" key="10">
    <source>
        <dbReference type="Pfam" id="PF04095"/>
    </source>
</evidence>
<dbReference type="Pfam" id="PF18127">
    <property type="entry name" value="NAMPT_N"/>
    <property type="match status" value="1"/>
</dbReference>
<feature type="binding site" evidence="9">
    <location>
        <begin position="299"/>
        <end position="301"/>
    </location>
    <ligand>
        <name>beta-nicotinamide D-ribonucleotide</name>
        <dbReference type="ChEBI" id="CHEBI:14649"/>
    </ligand>
</feature>
<keyword evidence="3" id="KW-0328">Glycosyltransferase</keyword>
<feature type="binding site" evidence="9">
    <location>
        <position position="209"/>
    </location>
    <ligand>
        <name>beta-nicotinamide D-ribonucleotide</name>
        <dbReference type="ChEBI" id="CHEBI:14649"/>
    </ligand>
</feature>
<evidence type="ECO:0000256" key="8">
    <source>
        <dbReference type="ARBA" id="ARBA00047835"/>
    </source>
</evidence>
<protein>
    <recommendedName>
        <fullName evidence="7">Nicotinamide phosphoribosyltransferase</fullName>
        <ecNumber evidence="6">2.4.2.12</ecNumber>
    </recommendedName>
</protein>
<comment type="similarity">
    <text evidence="1">Belongs to the NAPRTase family.</text>
</comment>
<dbReference type="Proteomes" id="UP000298663">
    <property type="component" value="Unassembled WGS sequence"/>
</dbReference>
<evidence type="ECO:0000256" key="5">
    <source>
        <dbReference type="ARBA" id="ARBA00035007"/>
    </source>
</evidence>
<evidence type="ECO:0000259" key="11">
    <source>
        <dbReference type="Pfam" id="PF18127"/>
    </source>
</evidence>
<dbReference type="GO" id="GO:0047280">
    <property type="term" value="F:nicotinamide phosphoribosyltransferase activity"/>
    <property type="evidence" value="ECO:0007669"/>
    <property type="project" value="UniProtKB-EC"/>
</dbReference>
<dbReference type="OrthoDB" id="193380at2759"/>
<dbReference type="PIRSF" id="PIRSF005943">
    <property type="entry name" value="NMPRT"/>
    <property type="match status" value="1"/>
</dbReference>
<dbReference type="Pfam" id="PF04095">
    <property type="entry name" value="NAPRTase"/>
    <property type="match status" value="1"/>
</dbReference>
<evidence type="ECO:0000256" key="7">
    <source>
        <dbReference type="ARBA" id="ARBA00035036"/>
    </source>
</evidence>
<evidence type="ECO:0000256" key="1">
    <source>
        <dbReference type="ARBA" id="ARBA00010897"/>
    </source>
</evidence>
<evidence type="ECO:0000256" key="9">
    <source>
        <dbReference type="PIRSR" id="PIRSR005943-1"/>
    </source>
</evidence>
<dbReference type="InterPro" id="IPR041529">
    <property type="entry name" value="DUF5598"/>
</dbReference>
<keyword evidence="2" id="KW-0662">Pyridine nucleotide biosynthesis</keyword>
<feature type="binding site" evidence="9">
    <location>
        <position position="186"/>
    </location>
    <ligand>
        <name>diphosphate</name>
        <dbReference type="ChEBI" id="CHEBI:33019"/>
    </ligand>
</feature>
<evidence type="ECO:0000256" key="2">
    <source>
        <dbReference type="ARBA" id="ARBA00022642"/>
    </source>
</evidence>
<dbReference type="STRING" id="34508.A0A4U8UXD8"/>
<sequence>MTSPFPVNNVLFLADSYKVTHHKQYPLGTTSVYSYFESRGGTYDETCFFGLQYIIKRWLIGPVVNHDMIARAKVFYQAHFGGTDVFNEEGWTRIVEKHGGYLPLKIKAVPEGTVVPVKNVLFTVENTDPECPWLTNWFETLLVQVWYPMTVCTISREMKKTIGHYLVDTADSIDGLPFKLHDFGYRGSTSVESAAIGGAAHLVNFVGTDTIAGLELHSQYYGTMMAGFSIPATEHSTMITWRRYGEADAFRNMLQQYPDGVVSVVSDSYDVYNAVSNIVGDELRDLILERANRGCLVVRPDSGDPCVVVVKVLNLLAERFPTTVNSKGYRVLPPYLRIIQGDGIRPETLGDILESVKDAGWSAENVVFGAGGALLQRMDRDTQQCAFKCSHVVINGESRDVFKNPSTDSKKRSKKGRLTLERRDNGELVTIQEGLGNPNKDLLVTVFENGKLKVDYTLDEIRARAELDFVQQLKEDRIQKACLADAIGISATEVVG</sequence>
<name>A0A4U8UXD8_STECR</name>
<dbReference type="GO" id="GO:0009435">
    <property type="term" value="P:NAD+ biosynthetic process"/>
    <property type="evidence" value="ECO:0007669"/>
    <property type="project" value="UniProtKB-UniPathway"/>
</dbReference>